<name>A0A5B6W6T0_9ROSI</name>
<dbReference type="NCBIfam" id="TIGR01557">
    <property type="entry name" value="myb_SHAQKYF"/>
    <property type="match status" value="1"/>
</dbReference>
<feature type="region of interest" description="Disordered" evidence="6">
    <location>
        <begin position="394"/>
        <end position="459"/>
    </location>
</feature>
<proteinExistence type="predicted"/>
<dbReference type="PROSITE" id="PS51294">
    <property type="entry name" value="HTH_MYB"/>
    <property type="match status" value="1"/>
</dbReference>
<reference evidence="9" key="1">
    <citation type="journal article" date="2019" name="Plant Biotechnol. J.">
        <title>Genome sequencing of the Australian wild diploid species Gossypium australe highlights disease resistance and delayed gland morphogenesis.</title>
        <authorList>
            <person name="Cai Y."/>
            <person name="Cai X."/>
            <person name="Wang Q."/>
            <person name="Wang P."/>
            <person name="Zhang Y."/>
            <person name="Cai C."/>
            <person name="Xu Y."/>
            <person name="Wang K."/>
            <person name="Zhou Z."/>
            <person name="Wang C."/>
            <person name="Geng S."/>
            <person name="Li B."/>
            <person name="Dong Q."/>
            <person name="Hou Y."/>
            <person name="Wang H."/>
            <person name="Ai P."/>
            <person name="Liu Z."/>
            <person name="Yi F."/>
            <person name="Sun M."/>
            <person name="An G."/>
            <person name="Cheng J."/>
            <person name="Zhang Y."/>
            <person name="Shi Q."/>
            <person name="Xie Y."/>
            <person name="Shi X."/>
            <person name="Chang Y."/>
            <person name="Huang F."/>
            <person name="Chen Y."/>
            <person name="Hong S."/>
            <person name="Mi L."/>
            <person name="Sun Q."/>
            <person name="Zhang L."/>
            <person name="Zhou B."/>
            <person name="Peng R."/>
            <person name="Zhang X."/>
            <person name="Liu F."/>
        </authorList>
    </citation>
    <scope>NUCLEOTIDE SEQUENCE [LARGE SCALE GENOMIC DNA]</scope>
    <source>
        <strain evidence="9">cv. PA1801</strain>
    </source>
</reference>
<dbReference type="OrthoDB" id="979886at2759"/>
<dbReference type="GO" id="GO:0003700">
    <property type="term" value="F:DNA-binding transcription factor activity"/>
    <property type="evidence" value="ECO:0007669"/>
    <property type="project" value="InterPro"/>
</dbReference>
<dbReference type="InterPro" id="IPR001005">
    <property type="entry name" value="SANT/Myb"/>
</dbReference>
<evidence type="ECO:0000256" key="5">
    <source>
        <dbReference type="ARBA" id="ARBA00023242"/>
    </source>
</evidence>
<dbReference type="InterPro" id="IPR009057">
    <property type="entry name" value="Homeodomain-like_sf"/>
</dbReference>
<protein>
    <submittedName>
        <fullName evidence="8">Myb family transcription factor EFM-like</fullName>
    </submittedName>
</protein>
<evidence type="ECO:0000256" key="6">
    <source>
        <dbReference type="SAM" id="MobiDB-lite"/>
    </source>
</evidence>
<keyword evidence="5" id="KW-0539">Nucleus</keyword>
<dbReference type="InterPro" id="IPR058673">
    <property type="entry name" value="HHO5-like_N"/>
</dbReference>
<feature type="domain" description="HTH myb-type" evidence="7">
    <location>
        <begin position="238"/>
        <end position="298"/>
    </location>
</feature>
<evidence type="ECO:0000256" key="2">
    <source>
        <dbReference type="ARBA" id="ARBA00023015"/>
    </source>
</evidence>
<feature type="compositionally biased region" description="Polar residues" evidence="6">
    <location>
        <begin position="226"/>
        <end position="237"/>
    </location>
</feature>
<dbReference type="Pfam" id="PF00249">
    <property type="entry name" value="Myb_DNA-binding"/>
    <property type="match status" value="1"/>
</dbReference>
<dbReference type="InterPro" id="IPR017930">
    <property type="entry name" value="Myb_dom"/>
</dbReference>
<dbReference type="InterPro" id="IPR044787">
    <property type="entry name" value="HHO5-like"/>
</dbReference>
<evidence type="ECO:0000256" key="4">
    <source>
        <dbReference type="ARBA" id="ARBA00023163"/>
    </source>
</evidence>
<evidence type="ECO:0000256" key="1">
    <source>
        <dbReference type="ARBA" id="ARBA00004123"/>
    </source>
</evidence>
<keyword evidence="4" id="KW-0804">Transcription</keyword>
<keyword evidence="3" id="KW-0238">DNA-binding</keyword>
<dbReference type="PANTHER" id="PTHR31003:SF19">
    <property type="entry name" value="MYB FAMILY TRANSCRIPTION FACTOR EFM"/>
    <property type="match status" value="1"/>
</dbReference>
<dbReference type="AlphaFoldDB" id="A0A5B6W6T0"/>
<feature type="region of interest" description="Disordered" evidence="6">
    <location>
        <begin position="220"/>
        <end position="244"/>
    </location>
</feature>
<dbReference type="FunFam" id="1.10.10.60:FF:000002">
    <property type="entry name" value="Myb family transcription factor"/>
    <property type="match status" value="1"/>
</dbReference>
<accession>A0A5B6W6T0</accession>
<sequence length="459" mass="50353">MASSHYELTLDCKPLTSYSMILKSFGDQQMNDQTQKFEHVLSRLEEERFKIDAFKRELPLCMQLLTNVMEASRQQLHAYRANQGSKAIFEEFISLNNSHSENTKRLENMSEKANLMTTEQLWRQTGTEMKSRSSVAPPTKADIDSNVGPKLDLDTKVRNGGAFLPFSKDRNSSSSCAGPALQPLPDLTLASMSKDIEENRCSKAENDNSGKVGNGGILIEQGKGGSNTIDGQTTTSQSHRKARRCWSPDLHKRFVNALQMLGGHQVATPKQIRELMKVEGLTNDEVKSHLQKYRLHTRRPSLSPQPAGPPTSQLVVLGGIWVPSEYASAVANTNSAALTLYGAHHQPAAPHLPPHFCASPVPQEFYAATTIATPALSQQLLHLQLHYKANSQAHSSLESDVKGTGNPSESIEDNKSESGSWKGESGDNGSDRDQRKGLAALTLGEEGEESNGCDITLKF</sequence>
<organism evidence="8 9">
    <name type="scientific">Gossypium australe</name>
    <dbReference type="NCBI Taxonomy" id="47621"/>
    <lineage>
        <taxon>Eukaryota</taxon>
        <taxon>Viridiplantae</taxon>
        <taxon>Streptophyta</taxon>
        <taxon>Embryophyta</taxon>
        <taxon>Tracheophyta</taxon>
        <taxon>Spermatophyta</taxon>
        <taxon>Magnoliopsida</taxon>
        <taxon>eudicotyledons</taxon>
        <taxon>Gunneridae</taxon>
        <taxon>Pentapetalae</taxon>
        <taxon>rosids</taxon>
        <taxon>malvids</taxon>
        <taxon>Malvales</taxon>
        <taxon>Malvaceae</taxon>
        <taxon>Malvoideae</taxon>
        <taxon>Gossypium</taxon>
    </lineage>
</organism>
<comment type="caution">
    <text evidence="8">The sequence shown here is derived from an EMBL/GenBank/DDBJ whole genome shotgun (WGS) entry which is preliminary data.</text>
</comment>
<dbReference type="InterPro" id="IPR006447">
    <property type="entry name" value="Myb_dom_plants"/>
</dbReference>
<dbReference type="Gene3D" id="1.10.10.60">
    <property type="entry name" value="Homeodomain-like"/>
    <property type="match status" value="1"/>
</dbReference>
<evidence type="ECO:0000256" key="3">
    <source>
        <dbReference type="ARBA" id="ARBA00023125"/>
    </source>
</evidence>
<keyword evidence="9" id="KW-1185">Reference proteome</keyword>
<dbReference type="PANTHER" id="PTHR31003">
    <property type="entry name" value="MYB FAMILY TRANSCRIPTION FACTOR"/>
    <property type="match status" value="1"/>
</dbReference>
<feature type="region of interest" description="Disordered" evidence="6">
    <location>
        <begin position="128"/>
        <end position="154"/>
    </location>
</feature>
<dbReference type="GO" id="GO:0003677">
    <property type="term" value="F:DNA binding"/>
    <property type="evidence" value="ECO:0007669"/>
    <property type="project" value="UniProtKB-KW"/>
</dbReference>
<gene>
    <name evidence="8" type="ORF">EPI10_010883</name>
</gene>
<evidence type="ECO:0000313" key="9">
    <source>
        <dbReference type="Proteomes" id="UP000325315"/>
    </source>
</evidence>
<evidence type="ECO:0000313" key="8">
    <source>
        <dbReference type="EMBL" id="KAA3476954.1"/>
    </source>
</evidence>
<evidence type="ECO:0000259" key="7">
    <source>
        <dbReference type="PROSITE" id="PS51294"/>
    </source>
</evidence>
<dbReference type="Proteomes" id="UP000325315">
    <property type="component" value="Unassembled WGS sequence"/>
</dbReference>
<dbReference type="EMBL" id="SMMG02000004">
    <property type="protein sequence ID" value="KAA3476954.1"/>
    <property type="molecule type" value="Genomic_DNA"/>
</dbReference>
<dbReference type="Pfam" id="PF26575">
    <property type="entry name" value="HHO5_N"/>
    <property type="match status" value="1"/>
</dbReference>
<dbReference type="GO" id="GO:0005634">
    <property type="term" value="C:nucleus"/>
    <property type="evidence" value="ECO:0007669"/>
    <property type="project" value="UniProtKB-SubCell"/>
</dbReference>
<keyword evidence="2" id="KW-0805">Transcription regulation</keyword>
<dbReference type="SUPFAM" id="SSF46689">
    <property type="entry name" value="Homeodomain-like"/>
    <property type="match status" value="1"/>
</dbReference>
<comment type="subcellular location">
    <subcellularLocation>
        <location evidence="1">Nucleus</location>
    </subcellularLocation>
</comment>